<feature type="region of interest" description="Disordered" evidence="1">
    <location>
        <begin position="180"/>
        <end position="209"/>
    </location>
</feature>
<feature type="compositionally biased region" description="Low complexity" evidence="1">
    <location>
        <begin position="189"/>
        <end position="207"/>
    </location>
</feature>
<feature type="region of interest" description="Disordered" evidence="1">
    <location>
        <begin position="313"/>
        <end position="447"/>
    </location>
</feature>
<name>A0A1B9H0C3_9TREE</name>
<evidence type="ECO:0000313" key="2">
    <source>
        <dbReference type="EMBL" id="OCF36710.1"/>
    </source>
</evidence>
<evidence type="ECO:0000256" key="1">
    <source>
        <dbReference type="SAM" id="MobiDB-lite"/>
    </source>
</evidence>
<gene>
    <name evidence="2" type="ORF">I316_01306</name>
</gene>
<feature type="compositionally biased region" description="Acidic residues" evidence="1">
    <location>
        <begin position="347"/>
        <end position="370"/>
    </location>
</feature>
<evidence type="ECO:0000313" key="3">
    <source>
        <dbReference type="Proteomes" id="UP000092666"/>
    </source>
</evidence>
<feature type="compositionally biased region" description="Basic residues" evidence="1">
    <location>
        <begin position="1"/>
        <end position="11"/>
    </location>
</feature>
<keyword evidence="3" id="KW-1185">Reference proteome</keyword>
<reference evidence="3" key="2">
    <citation type="submission" date="2013-12" db="EMBL/GenBank/DDBJ databases">
        <title>Evolution of pathogenesis and genome organization in the Tremellales.</title>
        <authorList>
            <person name="Cuomo C."/>
            <person name="Litvintseva A."/>
            <person name="Heitman J."/>
            <person name="Chen Y."/>
            <person name="Sun S."/>
            <person name="Springer D."/>
            <person name="Dromer F."/>
            <person name="Young S."/>
            <person name="Zeng Q."/>
            <person name="Chapman S."/>
            <person name="Gujja S."/>
            <person name="Saif S."/>
            <person name="Birren B."/>
        </authorList>
    </citation>
    <scope>NUCLEOTIDE SEQUENCE [LARGE SCALE GENOMIC DNA]</scope>
    <source>
        <strain evidence="3">BCC8398</strain>
    </source>
</reference>
<organism evidence="2 3">
    <name type="scientific">Kwoniella heveanensis BCC8398</name>
    <dbReference type="NCBI Taxonomy" id="1296120"/>
    <lineage>
        <taxon>Eukaryota</taxon>
        <taxon>Fungi</taxon>
        <taxon>Dikarya</taxon>
        <taxon>Basidiomycota</taxon>
        <taxon>Agaricomycotina</taxon>
        <taxon>Tremellomycetes</taxon>
        <taxon>Tremellales</taxon>
        <taxon>Cryptococcaceae</taxon>
        <taxon>Kwoniella</taxon>
    </lineage>
</organism>
<feature type="compositionally biased region" description="Gly residues" evidence="1">
    <location>
        <begin position="135"/>
        <end position="154"/>
    </location>
</feature>
<dbReference type="STRING" id="1296120.A0A1B9H0C3"/>
<dbReference type="AlphaFoldDB" id="A0A1B9H0C3"/>
<dbReference type="Proteomes" id="UP000092666">
    <property type="component" value="Unassembled WGS sequence"/>
</dbReference>
<proteinExistence type="predicted"/>
<evidence type="ECO:0008006" key="4">
    <source>
        <dbReference type="Google" id="ProtNLM"/>
    </source>
</evidence>
<feature type="compositionally biased region" description="Basic and acidic residues" evidence="1">
    <location>
        <begin position="433"/>
        <end position="447"/>
    </location>
</feature>
<protein>
    <recommendedName>
        <fullName evidence="4">SURP motif domain-containing protein</fullName>
    </recommendedName>
</protein>
<reference evidence="2 3" key="1">
    <citation type="submission" date="2013-07" db="EMBL/GenBank/DDBJ databases">
        <title>The Genome Sequence of Cryptococcus heveanensis BCC8398.</title>
        <authorList>
            <consortium name="The Broad Institute Genome Sequencing Platform"/>
            <person name="Cuomo C."/>
            <person name="Litvintseva A."/>
            <person name="Chen Y."/>
            <person name="Heitman J."/>
            <person name="Sun S."/>
            <person name="Springer D."/>
            <person name="Dromer F."/>
            <person name="Young S.K."/>
            <person name="Zeng Q."/>
            <person name="Gargeya S."/>
            <person name="Fitzgerald M."/>
            <person name="Abouelleil A."/>
            <person name="Alvarado L."/>
            <person name="Berlin A.M."/>
            <person name="Chapman S.B."/>
            <person name="Dewar J."/>
            <person name="Goldberg J."/>
            <person name="Griggs A."/>
            <person name="Gujja S."/>
            <person name="Hansen M."/>
            <person name="Howarth C."/>
            <person name="Imamovic A."/>
            <person name="Larimer J."/>
            <person name="McCowan C."/>
            <person name="Murphy C."/>
            <person name="Pearson M."/>
            <person name="Priest M."/>
            <person name="Roberts A."/>
            <person name="Saif S."/>
            <person name="Shea T."/>
            <person name="Sykes S."/>
            <person name="Wortman J."/>
            <person name="Nusbaum C."/>
            <person name="Birren B."/>
        </authorList>
    </citation>
    <scope>NUCLEOTIDE SEQUENCE [LARGE SCALE GENOMIC DNA]</scope>
    <source>
        <strain evidence="2 3">BCC8398</strain>
    </source>
</reference>
<feature type="region of interest" description="Disordered" evidence="1">
    <location>
        <begin position="1"/>
        <end position="68"/>
    </location>
</feature>
<sequence length="447" mass="49458">MPPRGHKRPHRQPYGLDYQHQGYTPRDGYADDQAGSRDPSQYQSSFSHTAQPQTYPHASYPGANSSSSSNFTIARGWTVQIPPQAYIQAFEAQLVYPSSSSQPDGPRYGSATRQAEGTAGHGTIRYAGEVETEGESGGTSGGYGWNTEGEGSGSGQAQEEVWADRHDIIHLLPSLTIRNRYNQRPPASPTGSTRSLSSSSSWDSLPSDVEEKFALSDPEEIEAYEIAKKKKWMETLRAERLKEREKEDRALGVSANGWKDDEEPPAPILATMQHTARAIFSSPNPSVLEFRILTNHAKDERFEFLKGRYRSTWERTKKALKEQKDKERKAEEKKRGLGGLMGGYESSGDDQDDEADGDEGEDGNVEEPTDDAPPPPPPDEDDEIHPPPPPPPPEDDAVAPPSESSVVSASSVKATAASVGEDDEEEKRRQRRLRAEEWKRARNRDKA</sequence>
<dbReference type="EMBL" id="KI669494">
    <property type="protein sequence ID" value="OCF36710.1"/>
    <property type="molecule type" value="Genomic_DNA"/>
</dbReference>
<feature type="compositionally biased region" description="Low complexity" evidence="1">
    <location>
        <begin position="398"/>
        <end position="419"/>
    </location>
</feature>
<dbReference type="OrthoDB" id="2552978at2759"/>
<feature type="region of interest" description="Disordered" evidence="1">
    <location>
        <begin position="97"/>
        <end position="158"/>
    </location>
</feature>
<feature type="compositionally biased region" description="Basic and acidic residues" evidence="1">
    <location>
        <begin position="313"/>
        <end position="335"/>
    </location>
</feature>
<feature type="compositionally biased region" description="Polar residues" evidence="1">
    <location>
        <begin position="38"/>
        <end position="56"/>
    </location>
</feature>
<accession>A0A1B9H0C3</accession>